<keyword evidence="3" id="KW-1185">Reference proteome</keyword>
<dbReference type="GO" id="GO:0060147">
    <property type="term" value="P:regulation of post-transcriptional gene silencing"/>
    <property type="evidence" value="ECO:0007669"/>
    <property type="project" value="InterPro"/>
</dbReference>
<comment type="caution">
    <text evidence="2">The sequence shown here is derived from an EMBL/GenBank/DDBJ whole genome shotgun (WGS) entry which is preliminary data.</text>
</comment>
<reference evidence="2 3" key="1">
    <citation type="journal article" date="2017" name="Nat. Commun.">
        <title>Genome assembly with in vitro proximity ligation data and whole-genome triplication in lettuce.</title>
        <authorList>
            <person name="Reyes-Chin-Wo S."/>
            <person name="Wang Z."/>
            <person name="Yang X."/>
            <person name="Kozik A."/>
            <person name="Arikit S."/>
            <person name="Song C."/>
            <person name="Xia L."/>
            <person name="Froenicke L."/>
            <person name="Lavelle D.O."/>
            <person name="Truco M.J."/>
            <person name="Xia R."/>
            <person name="Zhu S."/>
            <person name="Xu C."/>
            <person name="Xu H."/>
            <person name="Xu X."/>
            <person name="Cox K."/>
            <person name="Korf I."/>
            <person name="Meyers B.C."/>
            <person name="Michelmore R.W."/>
        </authorList>
    </citation>
    <scope>NUCLEOTIDE SEQUENCE [LARGE SCALE GENOMIC DNA]</scope>
    <source>
        <strain evidence="3">cv. Salinas</strain>
        <tissue evidence="2">Seedlings</tissue>
    </source>
</reference>
<dbReference type="InterPro" id="IPR016024">
    <property type="entry name" value="ARM-type_fold"/>
</dbReference>
<protein>
    <recommendedName>
        <fullName evidence="1">DUF3730 domain-containing protein</fullName>
    </recommendedName>
</protein>
<dbReference type="Gene3D" id="1.25.10.10">
    <property type="entry name" value="Leucine-rich Repeat Variant"/>
    <property type="match status" value="1"/>
</dbReference>
<dbReference type="PANTHER" id="PTHR16212:SF4">
    <property type="entry name" value="FOCADHESIN"/>
    <property type="match status" value="1"/>
</dbReference>
<dbReference type="Pfam" id="PF12530">
    <property type="entry name" value="DUF3730"/>
    <property type="match status" value="2"/>
</dbReference>
<dbReference type="InterPro" id="IPR045163">
    <property type="entry name" value="Focadhesin/RST1"/>
</dbReference>
<dbReference type="EMBL" id="NBSK02000004">
    <property type="protein sequence ID" value="KAJ0210125.1"/>
    <property type="molecule type" value="Genomic_DNA"/>
</dbReference>
<proteinExistence type="predicted"/>
<dbReference type="InterPro" id="IPR011989">
    <property type="entry name" value="ARM-like"/>
</dbReference>
<organism evidence="2 3">
    <name type="scientific">Lactuca sativa</name>
    <name type="common">Garden lettuce</name>
    <dbReference type="NCBI Taxonomy" id="4236"/>
    <lineage>
        <taxon>Eukaryota</taxon>
        <taxon>Viridiplantae</taxon>
        <taxon>Streptophyta</taxon>
        <taxon>Embryophyta</taxon>
        <taxon>Tracheophyta</taxon>
        <taxon>Spermatophyta</taxon>
        <taxon>Magnoliopsida</taxon>
        <taxon>eudicotyledons</taxon>
        <taxon>Gunneridae</taxon>
        <taxon>Pentapetalae</taxon>
        <taxon>asterids</taxon>
        <taxon>campanulids</taxon>
        <taxon>Asterales</taxon>
        <taxon>Asteraceae</taxon>
        <taxon>Cichorioideae</taxon>
        <taxon>Cichorieae</taxon>
        <taxon>Lactucinae</taxon>
        <taxon>Lactuca</taxon>
    </lineage>
</organism>
<evidence type="ECO:0000313" key="2">
    <source>
        <dbReference type="EMBL" id="KAJ0210125.1"/>
    </source>
</evidence>
<sequence>MDSFYPLLERTRLPQPSLQKLAVISIFEKLRSPSTLTGPESDPGIHAVTQCLNSNSPAVVDQSVRELCLLVKDSKLKLSRGLMELQSALDGSDSRFVNVFVKAIGFLVQLGFRNDHLCFRFQSSEAHPFVKIISCRIEVQSELVRQVLMFISQNRHLGMEGVCEFLKPFLNLLVIQMSSSATMSSLARNLLSSIASLCCSFPQDAIPVFKLLMGCCKYVQCNNTEDVTNVSYLMEAIVDAFVGVLSHLAANGVLIHDAQLCGAELLEMVFSLYTDILKYSGGEEGIFDMSRRLIGVQAELGLKFIPEASSVMLSLFVNLIHSEIEHIQLSILKLVLDLIKWKSGNGKSGQLSFFTFSFHPPLHHIVISIPPPCTPADTINDTHEEILFVFPAINLMSSPSRYIKEAASELLIILKELSVNFLVAPINEVLMEEDKFPRISRLEDIIFRVFRHLWFQDQTSSSGSFYLNLVLDSEKFVEEKQNLFKSWSWTASITEYCQNMVEIQKSSLPKSQSQEILPREIPALLGAIASVVIVHPTLGNSAVDLLAVTGNMDPKLGVPLFLVILFYQNIFSGKSEEMDLHDILLKILRMLPSLVSHPAMIPLVVQSILPMLQKDANPVLYATALRLLCKTWEINDRIFGSLQGLLLPEAFTQFKHERSICISMAVTVRDVCKKNPDRGVDIILSVEACIESTDAMIQALGIQSLALLCEADVIDFYTAWGVIKKYVVSYLNDPVVANSICLLLRWGAMDAEAYPENATSVLQILWEIATSRNPSHGSLWANARESAFEALTQYEVHHLQQFIPDFREKNIQVLVSEIDPKVLGAMERFEAKIITHQHITRRRVVKEKRLPANKIEKLLDVFPRVIGISGTNNKARELPGAALFHLSFGTKDENTQRGSKVMHDLHSRYENALMEIAASLQLSRNIIVALVSLQSWKPFLQHWMRACVMLLDVKKPSNVLDTASKAADDILKCMRQMAEKSIPRSAENIGLAMGALCLILPPSAHATKASASKFLLSWLFQHEHEYRQWSAAISLGVISSCLHVTDHKQKFQNINALVEAASTSKSTLVRGACGAALGYSCQDLLTRIQVESDSHLDKELQESDLLGKIVRTLCGLINQYAQSSSRDLQTLSEYFPSNTIDPDIAQTFSEKTSDYLEEDIWGVSGLVIGLGGSIPAIYRSGRIDVVKKIKDLIISWIPLHNMSMSENLELVLSMGACLALPFVVSFSQKVELIEGAEIEYFASGYRDLINELLSTKNSEAFRQSLLMAACVGAGNFVGCVLNEGIHSLDAKCVKDLLDMFKKIYSNRQPPLMHLGAMLGVVNALGAGAGTLFLNCPLPFSPSVSEHKESCYMSGPLLSNTVMELHLTSLIQDIFLVGQNSDDQQLQQYAAWSVSFVRHYIWSSDLHNAKPNSASASASQSFPDDSIVLKLSLWLMNLNYSQTTTSLPLNTIATVLRCLTHAPRLPQLDWGPLIRRCMRYESDSVDYKEKLREECLVFSLFHGSNFNALLTFLDELCDFSRFKMLEMNLQMCILSHLPHTLKIFSGSRLEKLLNDLTNFIQSPFSSDQSYNSNNNPEQKSLLRKSFWKGIRVCFEEASLDSEKLMVEFEDCMEVLFSLLPQSSVLTYEWEEWSEAVKCLGKARGEWLSHCLEIPAEMSLSLSLSQKENIGFLEAKKKMIAKARLVKIGCIPLIELSKLKPYIFNTRSDGIWDVLMEVVMALQHAEGSVKRQWLVDAAEISCVTDYPITGMQFMGLLCGSVSKYMPLLIVNPHTVLSDLPLTLTSLLLHDDDDGGNWGVVAEPLVLLMWTLTNRIYDSWVTNANANTNDVFLLKLTHHTCVALKHHLPPDKQLLLANMTVP</sequence>
<feature type="domain" description="DUF3730" evidence="1">
    <location>
        <begin position="580"/>
        <end position="791"/>
    </location>
</feature>
<gene>
    <name evidence="2" type="ORF">LSAT_V11C400227310</name>
</gene>
<dbReference type="SUPFAM" id="SSF48371">
    <property type="entry name" value="ARM repeat"/>
    <property type="match status" value="1"/>
</dbReference>
<feature type="domain" description="DUF3730" evidence="1">
    <location>
        <begin position="82"/>
        <end position="345"/>
    </location>
</feature>
<accession>A0A9R1VPI5</accession>
<dbReference type="PANTHER" id="PTHR16212">
    <property type="entry name" value="FOCADHESIN FAMILY MEMBER"/>
    <property type="match status" value="1"/>
</dbReference>
<dbReference type="InterPro" id="IPR022542">
    <property type="entry name" value="FOCAD/RST1_DUF3730"/>
</dbReference>
<name>A0A9R1VPI5_LACSA</name>
<dbReference type="Proteomes" id="UP000235145">
    <property type="component" value="Unassembled WGS sequence"/>
</dbReference>
<evidence type="ECO:0000259" key="1">
    <source>
        <dbReference type="Pfam" id="PF12530"/>
    </source>
</evidence>
<evidence type="ECO:0000313" key="3">
    <source>
        <dbReference type="Proteomes" id="UP000235145"/>
    </source>
</evidence>